<dbReference type="VEuPathDB" id="VectorBase:ADIR014154"/>
<reference evidence="1" key="2">
    <citation type="submission" date="2020-05" db="UniProtKB">
        <authorList>
            <consortium name="EnsemblMetazoa"/>
        </authorList>
    </citation>
    <scope>IDENTIFICATION</scope>
    <source>
        <strain evidence="1">WRAIR2</strain>
    </source>
</reference>
<dbReference type="AlphaFoldDB" id="A0A182NW73"/>
<organism evidence="1 2">
    <name type="scientific">Anopheles dirus</name>
    <dbReference type="NCBI Taxonomy" id="7168"/>
    <lineage>
        <taxon>Eukaryota</taxon>
        <taxon>Metazoa</taxon>
        <taxon>Ecdysozoa</taxon>
        <taxon>Arthropoda</taxon>
        <taxon>Hexapoda</taxon>
        <taxon>Insecta</taxon>
        <taxon>Pterygota</taxon>
        <taxon>Neoptera</taxon>
        <taxon>Endopterygota</taxon>
        <taxon>Diptera</taxon>
        <taxon>Nematocera</taxon>
        <taxon>Culicoidea</taxon>
        <taxon>Culicidae</taxon>
        <taxon>Anophelinae</taxon>
        <taxon>Anopheles</taxon>
    </lineage>
</organism>
<dbReference type="Proteomes" id="UP000075884">
    <property type="component" value="Unassembled WGS sequence"/>
</dbReference>
<keyword evidence="2" id="KW-1185">Reference proteome</keyword>
<proteinExistence type="predicted"/>
<sequence length="107" mass="11588">THTYTHKQKAAQHHTHTCSHVLQLTCSSLFRVLGTAAGVVAIWRANVVLLSMAESDSMTASNACITVHRVLLCVPACSLGPRGELRICSIERVPGRCIPQSNLQNGR</sequence>
<protein>
    <submittedName>
        <fullName evidence="1">Uncharacterized protein</fullName>
    </submittedName>
</protein>
<accession>A0A182NW73</accession>
<evidence type="ECO:0000313" key="1">
    <source>
        <dbReference type="EnsemblMetazoa" id="ADIR014154-PA"/>
    </source>
</evidence>
<evidence type="ECO:0000313" key="2">
    <source>
        <dbReference type="Proteomes" id="UP000075884"/>
    </source>
</evidence>
<dbReference type="EnsemblMetazoa" id="ADIR014154-RA">
    <property type="protein sequence ID" value="ADIR014154-PA"/>
    <property type="gene ID" value="ADIR014154"/>
</dbReference>
<reference evidence="2" key="1">
    <citation type="submission" date="2013-03" db="EMBL/GenBank/DDBJ databases">
        <title>The Genome Sequence of Anopheles dirus WRAIR2.</title>
        <authorList>
            <consortium name="The Broad Institute Genomics Platform"/>
            <person name="Neafsey D.E."/>
            <person name="Walton C."/>
            <person name="Walker B."/>
            <person name="Young S.K."/>
            <person name="Zeng Q."/>
            <person name="Gargeya S."/>
            <person name="Fitzgerald M."/>
            <person name="Haas B."/>
            <person name="Abouelleil A."/>
            <person name="Allen A.W."/>
            <person name="Alvarado L."/>
            <person name="Arachchi H.M."/>
            <person name="Berlin A.M."/>
            <person name="Chapman S.B."/>
            <person name="Gainer-Dewar J."/>
            <person name="Goldberg J."/>
            <person name="Griggs A."/>
            <person name="Gujja S."/>
            <person name="Hansen M."/>
            <person name="Howarth C."/>
            <person name="Imamovic A."/>
            <person name="Ireland A."/>
            <person name="Larimer J."/>
            <person name="McCowan C."/>
            <person name="Murphy C."/>
            <person name="Pearson M."/>
            <person name="Poon T.W."/>
            <person name="Priest M."/>
            <person name="Roberts A."/>
            <person name="Saif S."/>
            <person name="Shea T."/>
            <person name="Sisk P."/>
            <person name="Sykes S."/>
            <person name="Wortman J."/>
            <person name="Nusbaum C."/>
            <person name="Birren B."/>
        </authorList>
    </citation>
    <scope>NUCLEOTIDE SEQUENCE [LARGE SCALE GENOMIC DNA]</scope>
    <source>
        <strain evidence="2">WRAIR2</strain>
    </source>
</reference>
<name>A0A182NW73_9DIPT</name>